<feature type="domain" description="Piwi" evidence="1">
    <location>
        <begin position="126"/>
        <end position="321"/>
    </location>
</feature>
<dbReference type="WBParaSite" id="HPBE_0002148901-mRNA-1">
    <property type="protein sequence ID" value="HPBE_0002148901-mRNA-1"/>
    <property type="gene ID" value="HPBE_0002148901"/>
</dbReference>
<dbReference type="PANTHER" id="PTHR22891">
    <property type="entry name" value="EUKARYOTIC TRANSLATION INITIATION FACTOR 2C"/>
    <property type="match status" value="1"/>
</dbReference>
<dbReference type="Proteomes" id="UP000050761">
    <property type="component" value="Unassembled WGS sequence"/>
</dbReference>
<dbReference type="EMBL" id="UZAH01033052">
    <property type="protein sequence ID" value="VDP25851.1"/>
    <property type="molecule type" value="Genomic_DNA"/>
</dbReference>
<evidence type="ECO:0000313" key="4">
    <source>
        <dbReference type="WBParaSite" id="HPBE_0002148901-mRNA-1"/>
    </source>
</evidence>
<sequence>MIECDGRVLPSPQAIDKERRFVEMTPQRAIKRKELNGKYLNSLEAPIGKVVFAVIVMKGVALSEDRLRGFFNDLVEKCIQRGMTVKKEALEFFPNITPTQEHVEERVVEAKNRFEAYSDESTDKVLMILVFNNKNYWHGSTGSDERLFDRGSTYGLIKSICDVKYGIASQVIDQATLSKGTSGKDKTIFYNIALKINAKLGGVNQAVIFDEQSGSAEVSEKDAVMYVGIDVTHPTNNSGIDISIASMVANVDLAATRYTSEILAQMKARETVERFETQFSRMMLKFHEHSKVWPRHVVILRDGVSDSEMFRTAFIELKYIRCSPRHFGLRFGVFAITPPALFDRTQLNYSTA</sequence>
<evidence type="ECO:0000313" key="2">
    <source>
        <dbReference type="EMBL" id="VDP25851.1"/>
    </source>
</evidence>
<name>A0A3P8BY47_HELPZ</name>
<dbReference type="Gene3D" id="3.40.50.2300">
    <property type="match status" value="1"/>
</dbReference>
<proteinExistence type="predicted"/>
<reference evidence="4" key="2">
    <citation type="submission" date="2019-09" db="UniProtKB">
        <authorList>
            <consortium name="WormBaseParasite"/>
        </authorList>
    </citation>
    <scope>IDENTIFICATION</scope>
</reference>
<dbReference type="SMART" id="SM00950">
    <property type="entry name" value="Piwi"/>
    <property type="match status" value="1"/>
</dbReference>
<dbReference type="Pfam" id="PF02171">
    <property type="entry name" value="Piwi"/>
    <property type="match status" value="1"/>
</dbReference>
<dbReference type="GO" id="GO:0003676">
    <property type="term" value="F:nucleic acid binding"/>
    <property type="evidence" value="ECO:0007669"/>
    <property type="project" value="InterPro"/>
</dbReference>
<gene>
    <name evidence="2" type="ORF">HPBE_LOCUS21488</name>
</gene>
<evidence type="ECO:0000259" key="1">
    <source>
        <dbReference type="PROSITE" id="PS50822"/>
    </source>
</evidence>
<dbReference type="OrthoDB" id="10252740at2759"/>
<dbReference type="InterPro" id="IPR012337">
    <property type="entry name" value="RNaseH-like_sf"/>
</dbReference>
<dbReference type="AlphaFoldDB" id="A0A3P8BY47"/>
<reference evidence="2 3" key="1">
    <citation type="submission" date="2018-11" db="EMBL/GenBank/DDBJ databases">
        <authorList>
            <consortium name="Pathogen Informatics"/>
        </authorList>
    </citation>
    <scope>NUCLEOTIDE SEQUENCE [LARGE SCALE GENOMIC DNA]</scope>
</reference>
<dbReference type="InterPro" id="IPR036397">
    <property type="entry name" value="RNaseH_sf"/>
</dbReference>
<dbReference type="InterPro" id="IPR003165">
    <property type="entry name" value="Piwi"/>
</dbReference>
<organism evidence="2">
    <name type="scientific">Heligmosomoides polygyrus</name>
    <name type="common">Parasitic roundworm</name>
    <dbReference type="NCBI Taxonomy" id="6339"/>
    <lineage>
        <taxon>Eukaryota</taxon>
        <taxon>Metazoa</taxon>
        <taxon>Ecdysozoa</taxon>
        <taxon>Nematoda</taxon>
        <taxon>Chromadorea</taxon>
        <taxon>Rhabditida</taxon>
        <taxon>Rhabditina</taxon>
        <taxon>Rhabditomorpha</taxon>
        <taxon>Strongyloidea</taxon>
        <taxon>Heligmosomidae</taxon>
        <taxon>Heligmosomoides</taxon>
    </lineage>
</organism>
<dbReference type="Gene3D" id="3.30.420.10">
    <property type="entry name" value="Ribonuclease H-like superfamily/Ribonuclease H"/>
    <property type="match status" value="1"/>
</dbReference>
<dbReference type="SUPFAM" id="SSF53098">
    <property type="entry name" value="Ribonuclease H-like"/>
    <property type="match status" value="1"/>
</dbReference>
<protein>
    <submittedName>
        <fullName evidence="4">Piwi domain-containing protein</fullName>
    </submittedName>
</protein>
<accession>A0A3P8BY47</accession>
<dbReference type="PROSITE" id="PS50822">
    <property type="entry name" value="PIWI"/>
    <property type="match status" value="1"/>
</dbReference>
<evidence type="ECO:0000313" key="3">
    <source>
        <dbReference type="Proteomes" id="UP000050761"/>
    </source>
</evidence>
<keyword evidence="3" id="KW-1185">Reference proteome</keyword>